<evidence type="ECO:0000313" key="2">
    <source>
        <dbReference type="EMBL" id="CAB4550843.1"/>
    </source>
</evidence>
<dbReference type="InterPro" id="IPR046336">
    <property type="entry name" value="Lon_prtase_N_sf"/>
</dbReference>
<dbReference type="Gene3D" id="2.30.130.40">
    <property type="entry name" value="LON domain-like"/>
    <property type="match status" value="1"/>
</dbReference>
<dbReference type="AlphaFoldDB" id="A0A6J6CL69"/>
<dbReference type="SMART" id="SM00464">
    <property type="entry name" value="LON"/>
    <property type="match status" value="1"/>
</dbReference>
<protein>
    <submittedName>
        <fullName evidence="2">Unannotated protein</fullName>
    </submittedName>
</protein>
<proteinExistence type="predicted"/>
<reference evidence="2" key="1">
    <citation type="submission" date="2020-05" db="EMBL/GenBank/DDBJ databases">
        <authorList>
            <person name="Chiriac C."/>
            <person name="Salcher M."/>
            <person name="Ghai R."/>
            <person name="Kavagutti S V."/>
        </authorList>
    </citation>
    <scope>NUCLEOTIDE SEQUENCE</scope>
</reference>
<gene>
    <name evidence="2" type="ORF">UFOPK1572_00153</name>
</gene>
<organism evidence="2">
    <name type="scientific">freshwater metagenome</name>
    <dbReference type="NCBI Taxonomy" id="449393"/>
    <lineage>
        <taxon>unclassified sequences</taxon>
        <taxon>metagenomes</taxon>
        <taxon>ecological metagenomes</taxon>
    </lineage>
</organism>
<dbReference type="InterPro" id="IPR003111">
    <property type="entry name" value="Lon_prtase_N"/>
</dbReference>
<evidence type="ECO:0000259" key="1">
    <source>
        <dbReference type="SMART" id="SM00464"/>
    </source>
</evidence>
<dbReference type="EMBL" id="CAEZTC010000010">
    <property type="protein sequence ID" value="CAB4550843.1"/>
    <property type="molecule type" value="Genomic_DNA"/>
</dbReference>
<dbReference type="SUPFAM" id="SSF88697">
    <property type="entry name" value="PUA domain-like"/>
    <property type="match status" value="1"/>
</dbReference>
<dbReference type="Pfam" id="PF02190">
    <property type="entry name" value="LON_substr_bdg"/>
    <property type="match status" value="1"/>
</dbReference>
<accession>A0A6J6CL69</accession>
<feature type="domain" description="Lon N-terminal" evidence="1">
    <location>
        <begin position="4"/>
        <end position="214"/>
    </location>
</feature>
<dbReference type="InterPro" id="IPR015947">
    <property type="entry name" value="PUA-like_sf"/>
</dbReference>
<name>A0A6J6CL69_9ZZZZ</name>
<sequence>MPFSSGVFPLGVAYLPGEKVVLRVFENRYLDLMNDISDAHFMFISVLIEQGSEVGGGDRRFSHGVQIKVENVFESDVGVLVEARALERVKIIRWLDDFSYPSAEYEFMNDIDTSQDQVHEAASSISLLAQRIRTLHVMLGANTPESENTMVANSQLTTIAAGRWWGPGISIAEVNRAFWTIASLVPCGPLDRYDLLAPNTILKRISLLKNTIEHVAEVVAFQQRN</sequence>